<feature type="non-terminal residue" evidence="2">
    <location>
        <position position="1"/>
    </location>
</feature>
<comment type="caution">
    <text evidence="2">The sequence shown here is derived from an EMBL/GenBank/DDBJ whole genome shotgun (WGS) entry which is preliminary data.</text>
</comment>
<dbReference type="RefSeq" id="WP_194574404.1">
    <property type="nucleotide sequence ID" value="NZ_RDOM01001096.1"/>
</dbReference>
<sequence length="241" mass="27842">YINTLINDWLNEERGSYFTGSIVTVKKDSGIIHQLIDGQQRYTTVFLINFVCYLITRLAIREALLYRRSRVSGLLDSLLISATYLYGEFDKETFEELKENILEKIDSFEDAKSVNNEAEIQEQLLKLFLNSIHLPTSPEGKSNYKYEYKTLLINSFDEKNIKLSYDRSAFNIQLKTALTNCLIKLDSQNEQTLEFIEVDNSLIVTQYMNSIKAIFDHFTKISGSSEDEPLLKAINTIKTIE</sequence>
<reference evidence="2 3" key="1">
    <citation type="journal article" date="2021" name="PeerJ">
        <title>Analysis of 44 Vibrio anguillarum genomes reveals high genetic diversity.</title>
        <authorList>
            <person name="Hansen M.J."/>
            <person name="Dalsgaard I."/>
        </authorList>
    </citation>
    <scope>NUCLEOTIDE SEQUENCE [LARGE SCALE GENOMIC DNA]</scope>
    <source>
        <strain evidence="2 3">17-16730-2A</strain>
    </source>
</reference>
<dbReference type="InterPro" id="IPR004919">
    <property type="entry name" value="GmrSD_N"/>
</dbReference>
<gene>
    <name evidence="2" type="ORF">EAY07_25685</name>
</gene>
<dbReference type="AlphaFoldDB" id="A0ABD4KXW7"/>
<feature type="non-terminal residue" evidence="2">
    <location>
        <position position="241"/>
    </location>
</feature>
<organism evidence="2 3">
    <name type="scientific">Vibrio anguillarum</name>
    <name type="common">Listonella anguillarum</name>
    <dbReference type="NCBI Taxonomy" id="55601"/>
    <lineage>
        <taxon>Bacteria</taxon>
        <taxon>Pseudomonadati</taxon>
        <taxon>Pseudomonadota</taxon>
        <taxon>Gammaproteobacteria</taxon>
        <taxon>Vibrionales</taxon>
        <taxon>Vibrionaceae</taxon>
        <taxon>Vibrio</taxon>
    </lineage>
</organism>
<dbReference type="Proteomes" id="UP000722957">
    <property type="component" value="Unassembled WGS sequence"/>
</dbReference>
<proteinExistence type="predicted"/>
<evidence type="ECO:0000259" key="1">
    <source>
        <dbReference type="Pfam" id="PF03235"/>
    </source>
</evidence>
<evidence type="ECO:0000313" key="2">
    <source>
        <dbReference type="EMBL" id="MBF4275335.1"/>
    </source>
</evidence>
<dbReference type="Pfam" id="PF03235">
    <property type="entry name" value="GmrSD_N"/>
    <property type="match status" value="1"/>
</dbReference>
<accession>A0ABD4KXW7</accession>
<evidence type="ECO:0000313" key="3">
    <source>
        <dbReference type="Proteomes" id="UP000722957"/>
    </source>
</evidence>
<feature type="domain" description="GmrSD restriction endonucleases N-terminal" evidence="1">
    <location>
        <begin position="2"/>
        <end position="186"/>
    </location>
</feature>
<protein>
    <submittedName>
        <fullName evidence="2">DUF262 domain-containing protein</fullName>
    </submittedName>
</protein>
<name>A0ABD4KXW7_VIBAN</name>
<dbReference type="EMBL" id="RDOM01001096">
    <property type="protein sequence ID" value="MBF4275335.1"/>
    <property type="molecule type" value="Genomic_DNA"/>
</dbReference>